<dbReference type="Proteomes" id="UP001283361">
    <property type="component" value="Unassembled WGS sequence"/>
</dbReference>
<accession>A0AAE1DVV5</accession>
<protein>
    <submittedName>
        <fullName evidence="2">Uncharacterized protein</fullName>
    </submittedName>
</protein>
<sequence length="51" mass="5677">WSVNDQSHKALSFHANCYARSGKVRSGGFSVTYEEQQKNSRDTSSLTLGLQ</sequence>
<organism evidence="2 3">
    <name type="scientific">Elysia crispata</name>
    <name type="common">lettuce slug</name>
    <dbReference type="NCBI Taxonomy" id="231223"/>
    <lineage>
        <taxon>Eukaryota</taxon>
        <taxon>Metazoa</taxon>
        <taxon>Spiralia</taxon>
        <taxon>Lophotrochozoa</taxon>
        <taxon>Mollusca</taxon>
        <taxon>Gastropoda</taxon>
        <taxon>Heterobranchia</taxon>
        <taxon>Euthyneura</taxon>
        <taxon>Panpulmonata</taxon>
        <taxon>Sacoglossa</taxon>
        <taxon>Placobranchoidea</taxon>
        <taxon>Plakobranchidae</taxon>
        <taxon>Elysia</taxon>
    </lineage>
</organism>
<evidence type="ECO:0000313" key="2">
    <source>
        <dbReference type="EMBL" id="KAK3784260.1"/>
    </source>
</evidence>
<feature type="compositionally biased region" description="Polar residues" evidence="1">
    <location>
        <begin position="42"/>
        <end position="51"/>
    </location>
</feature>
<keyword evidence="3" id="KW-1185">Reference proteome</keyword>
<name>A0AAE1DVV5_9GAST</name>
<dbReference type="EMBL" id="JAWDGP010002291">
    <property type="protein sequence ID" value="KAK3784260.1"/>
    <property type="molecule type" value="Genomic_DNA"/>
</dbReference>
<proteinExistence type="predicted"/>
<feature type="non-terminal residue" evidence="2">
    <location>
        <position position="1"/>
    </location>
</feature>
<gene>
    <name evidence="2" type="ORF">RRG08_053499</name>
</gene>
<reference evidence="2" key="1">
    <citation type="journal article" date="2023" name="G3 (Bethesda)">
        <title>A reference genome for the long-term kleptoplast-retaining sea slug Elysia crispata morphotype clarki.</title>
        <authorList>
            <person name="Eastman K.E."/>
            <person name="Pendleton A.L."/>
            <person name="Shaikh M.A."/>
            <person name="Suttiyut T."/>
            <person name="Ogas R."/>
            <person name="Tomko P."/>
            <person name="Gavelis G."/>
            <person name="Widhalm J.R."/>
            <person name="Wisecaver J.H."/>
        </authorList>
    </citation>
    <scope>NUCLEOTIDE SEQUENCE</scope>
    <source>
        <strain evidence="2">ECLA1</strain>
    </source>
</reference>
<feature type="region of interest" description="Disordered" evidence="1">
    <location>
        <begin position="32"/>
        <end position="51"/>
    </location>
</feature>
<evidence type="ECO:0000256" key="1">
    <source>
        <dbReference type="SAM" id="MobiDB-lite"/>
    </source>
</evidence>
<comment type="caution">
    <text evidence="2">The sequence shown here is derived from an EMBL/GenBank/DDBJ whole genome shotgun (WGS) entry which is preliminary data.</text>
</comment>
<dbReference type="AlphaFoldDB" id="A0AAE1DVV5"/>
<evidence type="ECO:0000313" key="3">
    <source>
        <dbReference type="Proteomes" id="UP001283361"/>
    </source>
</evidence>